<keyword evidence="3" id="KW-1185">Reference proteome</keyword>
<feature type="transmembrane region" description="Helical" evidence="1">
    <location>
        <begin position="67"/>
        <end position="86"/>
    </location>
</feature>
<sequence length="99" mass="11037">MANYATVTKEDSAATENKNDEEAEAIYHQQNPCLAKFNKVLGVVTVFVVLTSLVICAIQGSHQHNDFLLLANILLSSFIAVVHVSIQSCKYIKYMCFLR</sequence>
<evidence type="ECO:0000256" key="1">
    <source>
        <dbReference type="SAM" id="Phobius"/>
    </source>
</evidence>
<organism evidence="2 3">
    <name type="scientific">Bugula neritina</name>
    <name type="common">Brown bryozoan</name>
    <name type="synonym">Sertularia neritina</name>
    <dbReference type="NCBI Taxonomy" id="10212"/>
    <lineage>
        <taxon>Eukaryota</taxon>
        <taxon>Metazoa</taxon>
        <taxon>Spiralia</taxon>
        <taxon>Lophotrochozoa</taxon>
        <taxon>Bryozoa</taxon>
        <taxon>Gymnolaemata</taxon>
        <taxon>Cheilostomatida</taxon>
        <taxon>Flustrina</taxon>
        <taxon>Buguloidea</taxon>
        <taxon>Bugulidae</taxon>
        <taxon>Bugula</taxon>
    </lineage>
</organism>
<name>A0A7J7IX73_BUGNE</name>
<keyword evidence="1" id="KW-0472">Membrane</keyword>
<keyword evidence="1" id="KW-0812">Transmembrane</keyword>
<keyword evidence="1" id="KW-1133">Transmembrane helix</keyword>
<feature type="transmembrane region" description="Helical" evidence="1">
    <location>
        <begin position="40"/>
        <end position="61"/>
    </location>
</feature>
<dbReference type="AlphaFoldDB" id="A0A7J7IX73"/>
<reference evidence="2" key="1">
    <citation type="submission" date="2020-06" db="EMBL/GenBank/DDBJ databases">
        <title>Draft genome of Bugula neritina, a colonial animal packing powerful symbionts and potential medicines.</title>
        <authorList>
            <person name="Rayko M."/>
        </authorList>
    </citation>
    <scope>NUCLEOTIDE SEQUENCE [LARGE SCALE GENOMIC DNA]</scope>
    <source>
        <strain evidence="2">Kwan_BN1</strain>
    </source>
</reference>
<dbReference type="Proteomes" id="UP000593567">
    <property type="component" value="Unassembled WGS sequence"/>
</dbReference>
<accession>A0A7J7IX73</accession>
<comment type="caution">
    <text evidence="2">The sequence shown here is derived from an EMBL/GenBank/DDBJ whole genome shotgun (WGS) entry which is preliminary data.</text>
</comment>
<protein>
    <submittedName>
        <fullName evidence="2">Uncharacterized protein</fullName>
    </submittedName>
</protein>
<evidence type="ECO:0000313" key="3">
    <source>
        <dbReference type="Proteomes" id="UP000593567"/>
    </source>
</evidence>
<proteinExistence type="predicted"/>
<evidence type="ECO:0000313" key="2">
    <source>
        <dbReference type="EMBL" id="KAF6018004.1"/>
    </source>
</evidence>
<dbReference type="EMBL" id="VXIV02003347">
    <property type="protein sequence ID" value="KAF6018004.1"/>
    <property type="molecule type" value="Genomic_DNA"/>
</dbReference>
<gene>
    <name evidence="2" type="ORF">EB796_023685</name>
</gene>